<dbReference type="CDD" id="cd00367">
    <property type="entry name" value="PTS-HPr_like"/>
    <property type="match status" value="1"/>
</dbReference>
<proteinExistence type="inferred from homology"/>
<evidence type="ECO:0000313" key="6">
    <source>
        <dbReference type="EMBL" id="CCA85278.1"/>
    </source>
</evidence>
<gene>
    <name evidence="6" type="ORF">RALSY_11287</name>
</gene>
<name>G2ZY84_9RALS</name>
<dbReference type="GO" id="GO:0009401">
    <property type="term" value="P:phosphoenolpyruvate-dependent sugar phosphotransferase system"/>
    <property type="evidence" value="ECO:0007669"/>
    <property type="project" value="UniProtKB-KW"/>
</dbReference>
<reference evidence="6" key="1">
    <citation type="journal article" date="2011" name="PLoS ONE">
        <title>Ralstonia syzygii, the Blood Disease Bacterium and some Asian R. solanacearum strains form a single genomic species despite divergent lifestyles.</title>
        <authorList>
            <person name="Remenant B."/>
            <person name="de Cambiaire J.C."/>
            <person name="Cellier G."/>
            <person name="Jacobs J.M."/>
            <person name="Mangenot S."/>
            <person name="Barbe V."/>
            <person name="Lajus A."/>
            <person name="Vallenet D."/>
            <person name="Medigue C."/>
            <person name="Fegan M."/>
            <person name="Allen C."/>
            <person name="Prior P."/>
        </authorList>
    </citation>
    <scope>NUCLEOTIDE SEQUENCE</scope>
    <source>
        <strain evidence="6">R24</strain>
    </source>
</reference>
<comment type="similarity">
    <text evidence="2">Belongs to the HPr family.</text>
</comment>
<dbReference type="Gene3D" id="3.30.1340.10">
    <property type="entry name" value="HPr-like"/>
    <property type="match status" value="1"/>
</dbReference>
<dbReference type="AlphaFoldDB" id="G2ZY84"/>
<organism evidence="6">
    <name type="scientific">Ralstonia syzygii R24</name>
    <dbReference type="NCBI Taxonomy" id="907261"/>
    <lineage>
        <taxon>Bacteria</taxon>
        <taxon>Pseudomonadati</taxon>
        <taxon>Pseudomonadota</taxon>
        <taxon>Betaproteobacteria</taxon>
        <taxon>Burkholderiales</taxon>
        <taxon>Burkholderiaceae</taxon>
        <taxon>Ralstonia</taxon>
        <taxon>Ralstonia solanacearum species complex</taxon>
    </lineage>
</organism>
<dbReference type="SUPFAM" id="SSF55594">
    <property type="entry name" value="HPr-like"/>
    <property type="match status" value="1"/>
</dbReference>
<dbReference type="PANTHER" id="PTHR33705:SF2">
    <property type="entry name" value="PHOSPHOCARRIER PROTEIN NPR"/>
    <property type="match status" value="1"/>
</dbReference>
<dbReference type="InterPro" id="IPR035895">
    <property type="entry name" value="HPr-like_sf"/>
</dbReference>
<keyword evidence="3" id="KW-0963">Cytoplasm</keyword>
<feature type="domain" description="HPr" evidence="5">
    <location>
        <begin position="13"/>
        <end position="101"/>
    </location>
</feature>
<dbReference type="PANTHER" id="PTHR33705">
    <property type="entry name" value="PHOSPHOCARRIER PROTEIN HPR"/>
    <property type="match status" value="1"/>
</dbReference>
<evidence type="ECO:0000256" key="4">
    <source>
        <dbReference type="ARBA" id="ARBA00022683"/>
    </source>
</evidence>
<dbReference type="PROSITE" id="PS51350">
    <property type="entry name" value="PTS_HPR_DOM"/>
    <property type="match status" value="1"/>
</dbReference>
<protein>
    <submittedName>
        <fullName evidence="6">Phosphoryl transfer system, HPr</fullName>
    </submittedName>
</protein>
<sequence length="102" mass="10804">MSLVVHFLDGGTVVEATLKVTARNEFQGRNAARVAFTANQFACEILLTNGSRVANAKNVMEVMRLSARAGTQIRIQAAGPDEAVAVATIAAFFGDESLPKPL</sequence>
<dbReference type="PRINTS" id="PR00107">
    <property type="entry name" value="PHOSPHOCPHPR"/>
</dbReference>
<comment type="subcellular location">
    <subcellularLocation>
        <location evidence="1">Cytoplasm</location>
    </subcellularLocation>
</comment>
<dbReference type="InterPro" id="IPR000032">
    <property type="entry name" value="HPr-like"/>
</dbReference>
<dbReference type="Pfam" id="PF00381">
    <property type="entry name" value="PTS-HPr"/>
    <property type="match status" value="1"/>
</dbReference>
<evidence type="ECO:0000256" key="3">
    <source>
        <dbReference type="ARBA" id="ARBA00022490"/>
    </source>
</evidence>
<dbReference type="NCBIfam" id="TIGR01003">
    <property type="entry name" value="PTS_HPr_family"/>
    <property type="match status" value="1"/>
</dbReference>
<dbReference type="RefSeq" id="WP_197333350.1">
    <property type="nucleotide sequence ID" value="NZ_CP115944.1"/>
</dbReference>
<reference evidence="6" key="2">
    <citation type="submission" date="2011-04" db="EMBL/GenBank/DDBJ databases">
        <authorList>
            <person name="Genoscope - CEA"/>
        </authorList>
    </citation>
    <scope>NUCLEOTIDE SEQUENCE</scope>
    <source>
        <strain evidence="6">R24</strain>
    </source>
</reference>
<dbReference type="GO" id="GO:0005737">
    <property type="term" value="C:cytoplasm"/>
    <property type="evidence" value="ECO:0007669"/>
    <property type="project" value="UniProtKB-SubCell"/>
</dbReference>
<keyword evidence="4" id="KW-0598">Phosphotransferase system</keyword>
<accession>G2ZY84</accession>
<evidence type="ECO:0000256" key="1">
    <source>
        <dbReference type="ARBA" id="ARBA00004496"/>
    </source>
</evidence>
<dbReference type="InterPro" id="IPR050399">
    <property type="entry name" value="HPr"/>
</dbReference>
<evidence type="ECO:0000259" key="5">
    <source>
        <dbReference type="PROSITE" id="PS51350"/>
    </source>
</evidence>
<evidence type="ECO:0000256" key="2">
    <source>
        <dbReference type="ARBA" id="ARBA00010736"/>
    </source>
</evidence>
<dbReference type="EMBL" id="FR854086">
    <property type="protein sequence ID" value="CCA85278.1"/>
    <property type="molecule type" value="Genomic_DNA"/>
</dbReference>